<dbReference type="PANTHER" id="PTHR22990:SF15">
    <property type="entry name" value="F-BOX ONLY PROTEIN 10"/>
    <property type="match status" value="1"/>
</dbReference>
<dbReference type="InterPro" id="IPR051550">
    <property type="entry name" value="SCF-Subunits/Alg-Epimerases"/>
</dbReference>
<accession>A0A9D0ZLR0</accession>
<feature type="domain" description="Periplasmic copper-binding protein NosD beta helix" evidence="3">
    <location>
        <begin position="226"/>
        <end position="369"/>
    </location>
</feature>
<dbReference type="Gene3D" id="2.160.20.10">
    <property type="entry name" value="Single-stranded right-handed beta-helix, Pectin lyase-like"/>
    <property type="match status" value="3"/>
</dbReference>
<dbReference type="EMBL" id="DVFZ01000078">
    <property type="protein sequence ID" value="HIQ82968.1"/>
    <property type="molecule type" value="Genomic_DNA"/>
</dbReference>
<proteinExistence type="predicted"/>
<sequence>MKKVLFLAALLTLLFTGFALAGEITVGAGGDCATLTEALARASDGDTLRLLSGKHLESEENYPIVVEKSVAIVGGEGAVLAGVPFQSILEITAENVRVENVRFELLRYGIKNLADGLTVENCDFALADETYRVSSCGLWLAGAYNCTVRDCDFTGCGMCVAGPPLSERSSAMPVLTGLFEVGEDPALFTSHTIQGNTVNGRPYYFIINQDGAVVPADAGGALVACCEGVLCEGLDVSESSMGVQIVHSSGVILRDCVADRCGVFGIYLAYIDGGRLENVSCRQSNHAIDLRDVQSLVVTGCETVDSEQGIFLSWAFDTIVEKCTVTNCGFGYFAAAGEGNVLTDCVFTGNETGVYLQNEADALVWDNDITGSGAAGVRVLKSPCHLLDNRIHDNWVGVLAAETAPMTMLGNALEGNVSTALYMRQITRGVIAGNTFSGETPFLELDEAVSHTLVENNVFEGTMAQVVSNLSAPLDLSHNQWAG</sequence>
<comment type="caution">
    <text evidence="5">The sequence shown here is derived from an EMBL/GenBank/DDBJ whole genome shotgun (WGS) entry which is preliminary data.</text>
</comment>
<dbReference type="SMART" id="SM00710">
    <property type="entry name" value="PbH1"/>
    <property type="match status" value="6"/>
</dbReference>
<dbReference type="AlphaFoldDB" id="A0A9D0ZLR0"/>
<evidence type="ECO:0000259" key="4">
    <source>
        <dbReference type="Pfam" id="PF07602"/>
    </source>
</evidence>
<name>A0A9D0ZLR0_9FIRM</name>
<dbReference type="Proteomes" id="UP000824260">
    <property type="component" value="Unassembled WGS sequence"/>
</dbReference>
<dbReference type="InterPro" id="IPR006626">
    <property type="entry name" value="PbH1"/>
</dbReference>
<feature type="domain" description="DUF1565" evidence="4">
    <location>
        <begin position="34"/>
        <end position="158"/>
    </location>
</feature>
<feature type="signal peptide" evidence="2">
    <location>
        <begin position="1"/>
        <end position="21"/>
    </location>
</feature>
<dbReference type="InterPro" id="IPR007742">
    <property type="entry name" value="NosD_dom"/>
</dbReference>
<feature type="chain" id="PRO_5039304776" evidence="2">
    <location>
        <begin position="22"/>
        <end position="483"/>
    </location>
</feature>
<dbReference type="Pfam" id="PF07602">
    <property type="entry name" value="DUF1565"/>
    <property type="match status" value="1"/>
</dbReference>
<reference evidence="5" key="2">
    <citation type="journal article" date="2021" name="PeerJ">
        <title>Extensive microbial diversity within the chicken gut microbiome revealed by metagenomics and culture.</title>
        <authorList>
            <person name="Gilroy R."/>
            <person name="Ravi A."/>
            <person name="Getino M."/>
            <person name="Pursley I."/>
            <person name="Horton D.L."/>
            <person name="Alikhan N.F."/>
            <person name="Baker D."/>
            <person name="Gharbi K."/>
            <person name="Hall N."/>
            <person name="Watson M."/>
            <person name="Adriaenssens E.M."/>
            <person name="Foster-Nyarko E."/>
            <person name="Jarju S."/>
            <person name="Secka A."/>
            <person name="Antonio M."/>
            <person name="Oren A."/>
            <person name="Chaudhuri R.R."/>
            <person name="La Ragione R."/>
            <person name="Hildebrand F."/>
            <person name="Pallen M.J."/>
        </authorList>
    </citation>
    <scope>NUCLEOTIDE SEQUENCE</scope>
    <source>
        <strain evidence="5">ChiSjej6B24-2974</strain>
    </source>
</reference>
<evidence type="ECO:0000256" key="1">
    <source>
        <dbReference type="ARBA" id="ARBA00022737"/>
    </source>
</evidence>
<evidence type="ECO:0000313" key="6">
    <source>
        <dbReference type="Proteomes" id="UP000824260"/>
    </source>
</evidence>
<reference evidence="5" key="1">
    <citation type="submission" date="2020-10" db="EMBL/GenBank/DDBJ databases">
        <authorList>
            <person name="Gilroy R."/>
        </authorList>
    </citation>
    <scope>NUCLEOTIDE SEQUENCE</scope>
    <source>
        <strain evidence="5">ChiSjej6B24-2974</strain>
    </source>
</reference>
<keyword evidence="1" id="KW-0677">Repeat</keyword>
<dbReference type="InterPro" id="IPR011459">
    <property type="entry name" value="DUF1565"/>
</dbReference>
<gene>
    <name evidence="5" type="ORF">IAA52_07680</name>
</gene>
<keyword evidence="2" id="KW-0732">Signal</keyword>
<evidence type="ECO:0000259" key="3">
    <source>
        <dbReference type="Pfam" id="PF05048"/>
    </source>
</evidence>
<evidence type="ECO:0000313" key="5">
    <source>
        <dbReference type="EMBL" id="HIQ82968.1"/>
    </source>
</evidence>
<dbReference type="SUPFAM" id="SSF51126">
    <property type="entry name" value="Pectin lyase-like"/>
    <property type="match status" value="1"/>
</dbReference>
<organism evidence="5 6">
    <name type="scientific">Candidatus Pullichristensenella stercorigallinarum</name>
    <dbReference type="NCBI Taxonomy" id="2840909"/>
    <lineage>
        <taxon>Bacteria</taxon>
        <taxon>Bacillati</taxon>
        <taxon>Bacillota</taxon>
        <taxon>Clostridia</taxon>
        <taxon>Candidatus Pullichristensenella</taxon>
    </lineage>
</organism>
<dbReference type="InterPro" id="IPR011050">
    <property type="entry name" value="Pectin_lyase_fold/virulence"/>
</dbReference>
<dbReference type="Pfam" id="PF05048">
    <property type="entry name" value="NosD"/>
    <property type="match status" value="1"/>
</dbReference>
<dbReference type="InterPro" id="IPR012334">
    <property type="entry name" value="Pectin_lyas_fold"/>
</dbReference>
<dbReference type="PANTHER" id="PTHR22990">
    <property type="entry name" value="F-BOX ONLY PROTEIN"/>
    <property type="match status" value="1"/>
</dbReference>
<protein>
    <submittedName>
        <fullName evidence="5">Right-handed parallel beta-helix repeat-containing protein</fullName>
    </submittedName>
</protein>
<evidence type="ECO:0000256" key="2">
    <source>
        <dbReference type="SAM" id="SignalP"/>
    </source>
</evidence>